<comment type="function">
    <text evidence="1">Acts as a chaperone.</text>
</comment>
<keyword evidence="5" id="KW-0597">Phosphoprotein</keyword>
<organism evidence="13 14">
    <name type="scientific">Paenibacillus antibioticophila</name>
    <dbReference type="NCBI Taxonomy" id="1274374"/>
    <lineage>
        <taxon>Bacteria</taxon>
        <taxon>Bacillati</taxon>
        <taxon>Bacillota</taxon>
        <taxon>Bacilli</taxon>
        <taxon>Bacillales</taxon>
        <taxon>Paenibacillaceae</taxon>
        <taxon>Paenibacillus</taxon>
    </lineage>
</organism>
<comment type="caution">
    <text evidence="13">The sequence shown here is derived from an EMBL/GenBank/DDBJ whole genome shotgun (WGS) entry which is preliminary data.</text>
</comment>
<evidence type="ECO:0000256" key="9">
    <source>
        <dbReference type="ARBA" id="ARBA00023186"/>
    </source>
</evidence>
<dbReference type="Gene3D" id="3.30.30.30">
    <property type="match status" value="1"/>
</dbReference>
<dbReference type="FunFam" id="3.30.420.40:FF:000071">
    <property type="entry name" value="Molecular chaperone DnaK"/>
    <property type="match status" value="1"/>
</dbReference>
<dbReference type="PRINTS" id="PR00301">
    <property type="entry name" value="HEATSHOCK70"/>
</dbReference>
<dbReference type="InterPro" id="IPR013126">
    <property type="entry name" value="Hsp_70_fam"/>
</dbReference>
<dbReference type="NCBIfam" id="NF001413">
    <property type="entry name" value="PRK00290.1"/>
    <property type="match status" value="1"/>
</dbReference>
<dbReference type="Gene3D" id="3.90.640.10">
    <property type="entry name" value="Actin, Chain A, domain 4"/>
    <property type="match status" value="1"/>
</dbReference>
<keyword evidence="7" id="KW-0067">ATP-binding</keyword>
<keyword evidence="14" id="KW-1185">Reference proteome</keyword>
<dbReference type="InterPro" id="IPR018181">
    <property type="entry name" value="Heat_shock_70_CS"/>
</dbReference>
<dbReference type="SUPFAM" id="SSF53067">
    <property type="entry name" value="Actin-like ATPase domain"/>
    <property type="match status" value="2"/>
</dbReference>
<dbReference type="AlphaFoldDB" id="A0A920CG21"/>
<evidence type="ECO:0000256" key="5">
    <source>
        <dbReference type="ARBA" id="ARBA00022553"/>
    </source>
</evidence>
<dbReference type="Pfam" id="PF00012">
    <property type="entry name" value="HSP70"/>
    <property type="match status" value="2"/>
</dbReference>
<evidence type="ECO:0000256" key="4">
    <source>
        <dbReference type="ARBA" id="ARBA00017249"/>
    </source>
</evidence>
<dbReference type="GO" id="GO:0140662">
    <property type="term" value="F:ATP-dependent protein folding chaperone"/>
    <property type="evidence" value="ECO:0007669"/>
    <property type="project" value="InterPro"/>
</dbReference>
<dbReference type="PROSITE" id="PS00297">
    <property type="entry name" value="HSP70_1"/>
    <property type="match status" value="1"/>
</dbReference>
<evidence type="ECO:0000256" key="1">
    <source>
        <dbReference type="ARBA" id="ARBA00002290"/>
    </source>
</evidence>
<evidence type="ECO:0000256" key="10">
    <source>
        <dbReference type="ARBA" id="ARBA00030019"/>
    </source>
</evidence>
<evidence type="ECO:0000256" key="7">
    <source>
        <dbReference type="ARBA" id="ARBA00022840"/>
    </source>
</evidence>
<keyword evidence="6" id="KW-0547">Nucleotide-binding</keyword>
<evidence type="ECO:0000256" key="6">
    <source>
        <dbReference type="ARBA" id="ARBA00022741"/>
    </source>
</evidence>
<proteinExistence type="inferred from homology"/>
<accession>A0A920CG21</accession>
<evidence type="ECO:0000256" key="2">
    <source>
        <dbReference type="ARBA" id="ARBA00007381"/>
    </source>
</evidence>
<evidence type="ECO:0000256" key="12">
    <source>
        <dbReference type="ARBA" id="ARBA00033103"/>
    </source>
</evidence>
<dbReference type="FunFam" id="3.90.640.10:FF:000003">
    <property type="entry name" value="Molecular chaperone DnaK"/>
    <property type="match status" value="1"/>
</dbReference>
<comment type="similarity">
    <text evidence="2">Belongs to the heat shock protein 70 family.</text>
</comment>
<dbReference type="GO" id="GO:0005524">
    <property type="term" value="F:ATP binding"/>
    <property type="evidence" value="ECO:0007669"/>
    <property type="project" value="UniProtKB-KW"/>
</dbReference>
<dbReference type="PANTHER" id="PTHR19375">
    <property type="entry name" value="HEAT SHOCK PROTEIN 70KDA"/>
    <property type="match status" value="1"/>
</dbReference>
<evidence type="ECO:0000313" key="13">
    <source>
        <dbReference type="EMBL" id="GIO38260.1"/>
    </source>
</evidence>
<evidence type="ECO:0000256" key="3">
    <source>
        <dbReference type="ARBA" id="ARBA00014415"/>
    </source>
</evidence>
<protein>
    <recommendedName>
        <fullName evidence="3">Chaperone protein DnaK</fullName>
    </recommendedName>
    <alternativeName>
        <fullName evidence="4">Chaperone protein dnaK</fullName>
    </alternativeName>
    <alternativeName>
        <fullName evidence="12">HSP70</fullName>
    </alternativeName>
    <alternativeName>
        <fullName evidence="11">Heat shock 70 kDa protein</fullName>
    </alternativeName>
    <alternativeName>
        <fullName evidence="10">Heat shock protein 70</fullName>
    </alternativeName>
</protein>
<keyword evidence="9" id="KW-0143">Chaperone</keyword>
<dbReference type="PROSITE" id="PS01036">
    <property type="entry name" value="HSP70_3"/>
    <property type="match status" value="1"/>
</dbReference>
<dbReference type="EMBL" id="BORR01000011">
    <property type="protein sequence ID" value="GIO38260.1"/>
    <property type="molecule type" value="Genomic_DNA"/>
</dbReference>
<sequence length="467" mass="50169">MGKVIGIDLGTTNSCVAVMEGDKPVIIPSKEGGRTTPSVVAFAKNGDRLVGQTALRQSVINSSRTIMSIKRQMGTKHVVNIDGREYRPQEISAMVLKKLKEDAEEFLGEKVSDAVITVPAYFTDAQRQATKDAGRIAGLEVQRIINEPTAAAVAYGVDKEQSQKIMVYDLGGGTFDVSILDINHGVIEVLATSGNNHLGGDDFDQCVVEYLLEEFRREHHLDLAAHPTAMQRVKEAAEKAKIELSGSASTEINLPYIADAKGAPLHMEITLTRTKFNELTSHLVKASLIPVRQALEDAGMKGEDIDKVLLVGGSSRIPAVQETVKSITGKEGFKGINPDECVAMGAALQGGVLIGSVTGLLLLDVTPLSLGIETVGGRFTPVIDRNTSIPISKSQIFSTAANFQTSVEVHVLQGERPLAKQNKTLGKFKLKGIQRALRGVPQIEVTFTIDTNGIVNRLEQVLQSIGA</sequence>
<evidence type="ECO:0000256" key="11">
    <source>
        <dbReference type="ARBA" id="ARBA00030945"/>
    </source>
</evidence>
<dbReference type="Proteomes" id="UP000681162">
    <property type="component" value="Unassembled WGS sequence"/>
</dbReference>
<gene>
    <name evidence="13" type="ORF">J41TS12_31210</name>
</gene>
<keyword evidence="8" id="KW-0346">Stress response</keyword>
<dbReference type="CDD" id="cd10234">
    <property type="entry name" value="ASKHA_NBD_HSP70_DnaK-like"/>
    <property type="match status" value="1"/>
</dbReference>
<dbReference type="InterPro" id="IPR043129">
    <property type="entry name" value="ATPase_NBD"/>
</dbReference>
<dbReference type="Gene3D" id="3.30.420.40">
    <property type="match status" value="3"/>
</dbReference>
<reference evidence="13 14" key="1">
    <citation type="submission" date="2021-03" db="EMBL/GenBank/DDBJ databases">
        <title>Antimicrobial resistance genes in bacteria isolated from Japanese honey, and their potential for conferring macrolide and lincosamide resistance in the American foulbrood pathogen Paenibacillus larvae.</title>
        <authorList>
            <person name="Okamoto M."/>
            <person name="Kumagai M."/>
            <person name="Kanamori H."/>
            <person name="Takamatsu D."/>
        </authorList>
    </citation>
    <scope>NUCLEOTIDE SEQUENCE [LARGE SCALE GENOMIC DNA]</scope>
    <source>
        <strain evidence="13 14">J41TS12</strain>
    </source>
</reference>
<dbReference type="SUPFAM" id="SSF100920">
    <property type="entry name" value="Heat shock protein 70kD (HSP70), peptide-binding domain"/>
    <property type="match status" value="1"/>
</dbReference>
<evidence type="ECO:0000313" key="14">
    <source>
        <dbReference type="Proteomes" id="UP000681162"/>
    </source>
</evidence>
<dbReference type="PROSITE" id="PS00329">
    <property type="entry name" value="HSP70_2"/>
    <property type="match status" value="1"/>
</dbReference>
<dbReference type="Gene3D" id="2.60.34.10">
    <property type="entry name" value="Substrate Binding Domain Of DNAk, Chain A, domain 1"/>
    <property type="match status" value="1"/>
</dbReference>
<evidence type="ECO:0000256" key="8">
    <source>
        <dbReference type="ARBA" id="ARBA00023016"/>
    </source>
</evidence>
<dbReference type="InterPro" id="IPR029047">
    <property type="entry name" value="HSP70_peptide-bd_sf"/>
</dbReference>
<name>A0A920CG21_9BACL</name>